<sequence>MYDVMAGIRVVEVAEHTFVPAAGMVLADWGADVIKVERIEGGDSSRHMRLPGADGPINPFFETGNRGKRSVAIDLNQQSGREQLYRLIQGADVFLTSLRADARKKLGIEPADLMQLNPKLIYARGTGYGLRGAMADDGGFDYPTAWCRSGAAYLQTLPGSMPPKQPGSIGDLTGGVTLAGAIAAALFRRERTGKGAVVDNALYLVGTYLMSQSLVATSVGAPTLPTHHQTDTDFVLANNYQTRDGRWLALGLLMEKWWPDFIKHIERPDLLEDPRFIDGRARHMNARELILILNDVFAAKDYAYWCKHLSTLEGVWAPIQSPEEVLRDPQALDNGFVTQVSADGSSYQVGPSPAQFDETPIGELRKSPRFAQHTEEVLKELGLSTAELERLRNEKAIR</sequence>
<gene>
    <name evidence="1" type="ORF">LCGC14_0483620</name>
</gene>
<dbReference type="PANTHER" id="PTHR48228">
    <property type="entry name" value="SUCCINYL-COA--D-CITRAMALATE COA-TRANSFERASE"/>
    <property type="match status" value="1"/>
</dbReference>
<proteinExistence type="predicted"/>
<reference evidence="1" key="1">
    <citation type="journal article" date="2015" name="Nature">
        <title>Complex archaea that bridge the gap between prokaryotes and eukaryotes.</title>
        <authorList>
            <person name="Spang A."/>
            <person name="Saw J.H."/>
            <person name="Jorgensen S.L."/>
            <person name="Zaremba-Niedzwiedzka K."/>
            <person name="Martijn J."/>
            <person name="Lind A.E."/>
            <person name="van Eijk R."/>
            <person name="Schleper C."/>
            <person name="Guy L."/>
            <person name="Ettema T.J."/>
        </authorList>
    </citation>
    <scope>NUCLEOTIDE SEQUENCE</scope>
</reference>
<dbReference type="GO" id="GO:0003824">
    <property type="term" value="F:catalytic activity"/>
    <property type="evidence" value="ECO:0007669"/>
    <property type="project" value="InterPro"/>
</dbReference>
<dbReference type="Gene3D" id="3.30.1540.10">
    <property type="entry name" value="formyl-coa transferase, domain 3"/>
    <property type="match status" value="1"/>
</dbReference>
<dbReference type="InterPro" id="IPR023606">
    <property type="entry name" value="CoA-Trfase_III_dom_1_sf"/>
</dbReference>
<organism evidence="1">
    <name type="scientific">marine sediment metagenome</name>
    <dbReference type="NCBI Taxonomy" id="412755"/>
    <lineage>
        <taxon>unclassified sequences</taxon>
        <taxon>metagenomes</taxon>
        <taxon>ecological metagenomes</taxon>
    </lineage>
</organism>
<dbReference type="InterPro" id="IPR050509">
    <property type="entry name" value="CoA-transferase_III"/>
</dbReference>
<dbReference type="InterPro" id="IPR044855">
    <property type="entry name" value="CoA-Trfase_III_dom3_sf"/>
</dbReference>
<comment type="caution">
    <text evidence="1">The sequence shown here is derived from an EMBL/GenBank/DDBJ whole genome shotgun (WGS) entry which is preliminary data.</text>
</comment>
<dbReference type="InterPro" id="IPR003673">
    <property type="entry name" value="CoA-Trfase_fam_III"/>
</dbReference>
<accession>A0A0F9UVU3</accession>
<dbReference type="SUPFAM" id="SSF89796">
    <property type="entry name" value="CoA-transferase family III (CaiB/BaiF)"/>
    <property type="match status" value="1"/>
</dbReference>
<evidence type="ECO:0000313" key="1">
    <source>
        <dbReference type="EMBL" id="KKN65261.1"/>
    </source>
</evidence>
<dbReference type="Gene3D" id="3.40.50.10540">
    <property type="entry name" value="Crotonobetainyl-coa:carnitine coa-transferase, domain 1"/>
    <property type="match status" value="1"/>
</dbReference>
<name>A0A0F9UVU3_9ZZZZ</name>
<dbReference type="PANTHER" id="PTHR48228:SF2">
    <property type="entry name" value="E-CINNAMOYL-COA:R-PHENYLLACTATE COA TRANSFERASE LARGE SUBUNIT"/>
    <property type="match status" value="1"/>
</dbReference>
<protein>
    <submittedName>
        <fullName evidence="1">Uncharacterized protein</fullName>
    </submittedName>
</protein>
<dbReference type="AlphaFoldDB" id="A0A0F9UVU3"/>
<dbReference type="EMBL" id="LAZR01000530">
    <property type="protein sequence ID" value="KKN65261.1"/>
    <property type="molecule type" value="Genomic_DNA"/>
</dbReference>
<dbReference type="Pfam" id="PF02515">
    <property type="entry name" value="CoA_transf_3"/>
    <property type="match status" value="1"/>
</dbReference>